<keyword evidence="2" id="KW-0489">Methyltransferase</keyword>
<accession>A0A173MHU9</accession>
<organism evidence="2 3">
    <name type="scientific">Filimonas lacunae</name>
    <dbReference type="NCBI Taxonomy" id="477680"/>
    <lineage>
        <taxon>Bacteria</taxon>
        <taxon>Pseudomonadati</taxon>
        <taxon>Bacteroidota</taxon>
        <taxon>Chitinophagia</taxon>
        <taxon>Chitinophagales</taxon>
        <taxon>Chitinophagaceae</taxon>
        <taxon>Filimonas</taxon>
    </lineage>
</organism>
<dbReference type="SUPFAM" id="SSF53335">
    <property type="entry name" value="S-adenosyl-L-methionine-dependent methyltransferases"/>
    <property type="match status" value="1"/>
</dbReference>
<gene>
    <name evidence="2" type="ORF">SAMN05421788_102183</name>
</gene>
<dbReference type="Proteomes" id="UP000186917">
    <property type="component" value="Unassembled WGS sequence"/>
</dbReference>
<dbReference type="AlphaFoldDB" id="A0A173MHU9"/>
<dbReference type="GO" id="GO:0032259">
    <property type="term" value="P:methylation"/>
    <property type="evidence" value="ECO:0007669"/>
    <property type="project" value="UniProtKB-KW"/>
</dbReference>
<dbReference type="InterPro" id="IPR006342">
    <property type="entry name" value="FkbM_mtfrase"/>
</dbReference>
<dbReference type="OrthoDB" id="9785375at2"/>
<keyword evidence="2" id="KW-0808">Transferase</keyword>
<dbReference type="STRING" id="477680.SAMN05421788_102183"/>
<dbReference type="Gene3D" id="3.40.50.150">
    <property type="entry name" value="Vaccinia Virus protein VP39"/>
    <property type="match status" value="1"/>
</dbReference>
<dbReference type="NCBIfam" id="TIGR01444">
    <property type="entry name" value="fkbM_fam"/>
    <property type="match status" value="1"/>
</dbReference>
<dbReference type="Pfam" id="PF05050">
    <property type="entry name" value="Methyltransf_21"/>
    <property type="match status" value="1"/>
</dbReference>
<evidence type="ECO:0000313" key="2">
    <source>
        <dbReference type="EMBL" id="SIS93461.1"/>
    </source>
</evidence>
<dbReference type="KEGG" id="fln:FLA_3217"/>
<dbReference type="InterPro" id="IPR052514">
    <property type="entry name" value="SAM-dependent_MTase"/>
</dbReference>
<sequence length="310" mass="35169">MWHRNQEWKPGADTLARQEIRLNTSKIDAGNLKTSILAFLSDPNNISVSKLLSVFKSKYSKVGYSKFRVKRLRSLPNNKIHAVPFLDGTFYLKNSIEFLHGVREIFINDIYKQKLPDNAVVLDCGSHIGLSVLYIKKLCPGARVTAFEPDSVNFSLLQKNVESYGLSHVNLQNKAVWIENTTLQFTASNDMGSHIEANATAGNTVAVEAVRLRDMITDRVHFLKIDIEGAEYAVIKDIADKLPLVDNLFLEFHGSFADAGKLAEMLTLLAQYQFTFYIEEATKTIATPFFREAKHKRHYDIQLDIHCFKL</sequence>
<evidence type="ECO:0000259" key="1">
    <source>
        <dbReference type="Pfam" id="PF05050"/>
    </source>
</evidence>
<evidence type="ECO:0000313" key="3">
    <source>
        <dbReference type="Proteomes" id="UP000186917"/>
    </source>
</evidence>
<feature type="domain" description="Methyltransferase FkbM" evidence="1">
    <location>
        <begin position="123"/>
        <end position="274"/>
    </location>
</feature>
<dbReference type="RefSeq" id="WP_076377754.1">
    <property type="nucleotide sequence ID" value="NZ_AP017422.1"/>
</dbReference>
<proteinExistence type="predicted"/>
<keyword evidence="3" id="KW-1185">Reference proteome</keyword>
<reference evidence="3" key="1">
    <citation type="submission" date="2017-01" db="EMBL/GenBank/DDBJ databases">
        <authorList>
            <person name="Varghese N."/>
            <person name="Submissions S."/>
        </authorList>
    </citation>
    <scope>NUCLEOTIDE SEQUENCE [LARGE SCALE GENOMIC DNA]</scope>
    <source>
        <strain evidence="3">DSM 21054</strain>
    </source>
</reference>
<protein>
    <submittedName>
        <fullName evidence="2">Methyltransferase, FkbM family</fullName>
    </submittedName>
</protein>
<dbReference type="EMBL" id="FTOR01000002">
    <property type="protein sequence ID" value="SIS93461.1"/>
    <property type="molecule type" value="Genomic_DNA"/>
</dbReference>
<dbReference type="PANTHER" id="PTHR34203">
    <property type="entry name" value="METHYLTRANSFERASE, FKBM FAMILY PROTEIN"/>
    <property type="match status" value="1"/>
</dbReference>
<dbReference type="InterPro" id="IPR029063">
    <property type="entry name" value="SAM-dependent_MTases_sf"/>
</dbReference>
<dbReference type="PANTHER" id="PTHR34203:SF15">
    <property type="entry name" value="SLL1173 PROTEIN"/>
    <property type="match status" value="1"/>
</dbReference>
<dbReference type="GO" id="GO:0008168">
    <property type="term" value="F:methyltransferase activity"/>
    <property type="evidence" value="ECO:0007669"/>
    <property type="project" value="UniProtKB-KW"/>
</dbReference>
<name>A0A173MHU9_9BACT</name>